<evidence type="ECO:0000256" key="15">
    <source>
        <dbReference type="RuleBase" id="RU367103"/>
    </source>
</evidence>
<evidence type="ECO:0000256" key="2">
    <source>
        <dbReference type="ARBA" id="ARBA00005265"/>
    </source>
</evidence>
<sequence length="436" mass="51112">MDFEKKKKQRIDNRCSYIHPNKSNKQCGLQVRKGQIYCFAHINKVESSSQKEIDISKQRSNGQLIKRVVCPVDPTHTVWENRLIKHLKICNAVKEKLEIKHKEETCEWFSVNYNLQDVDATCELLELPINENDWREFTNEVTTKYDKMFSHELTLEDGKYIKGLETRLEEVSNQKHILQQSSLIQKLIDNDLICNDAVIIEFGCGRAEFSRYHNKAMTEIFKDCNKYRPQYLLVDRAVPRLKFDKKMVADMEELKIENSEIRRLKVDIKDLKLAESLKAFKSHNFIGISKHLCGVATDLTLRCLLNTVEDTPELNFKGCVIAMCCRHCCKYEWLLEDSKDYLKKFGINRLNFVYFRKMFAWATNGIRSGVPSDVVGGHHSLLSHQQREIVGLKMRRILDESRKYAMEKRGFDVKIVRYIDRSISLEDNCIIIKKKI</sequence>
<dbReference type="PANTHER" id="PTHR12998:SF0">
    <property type="entry name" value="TRNA:M(4)X MODIFICATION ENZYME TRM13 HOMOLOG"/>
    <property type="match status" value="1"/>
</dbReference>
<dbReference type="InterPro" id="IPR039044">
    <property type="entry name" value="Trm13"/>
</dbReference>
<keyword evidence="18" id="KW-1185">Reference proteome</keyword>
<evidence type="ECO:0000256" key="11">
    <source>
        <dbReference type="ARBA" id="ARBA00022833"/>
    </source>
</evidence>
<dbReference type="GO" id="GO:0106050">
    <property type="term" value="F:tRNA 2'-O-methyltransferase activity"/>
    <property type="evidence" value="ECO:0007669"/>
    <property type="project" value="UniProtKB-UniRule"/>
</dbReference>
<proteinExistence type="inferred from homology"/>
<evidence type="ECO:0000256" key="6">
    <source>
        <dbReference type="ARBA" id="ARBA00022679"/>
    </source>
</evidence>
<evidence type="ECO:0000313" key="18">
    <source>
        <dbReference type="Proteomes" id="UP000307173"/>
    </source>
</evidence>
<organism evidence="17 18">
    <name type="scientific">Pichia inconspicua</name>
    <dbReference type="NCBI Taxonomy" id="52247"/>
    <lineage>
        <taxon>Eukaryota</taxon>
        <taxon>Fungi</taxon>
        <taxon>Dikarya</taxon>
        <taxon>Ascomycota</taxon>
        <taxon>Saccharomycotina</taxon>
        <taxon>Pichiomycetes</taxon>
        <taxon>Pichiales</taxon>
        <taxon>Pichiaceae</taxon>
        <taxon>Pichia</taxon>
    </lineage>
</organism>
<feature type="domain" description="CHHC U11-48K-type" evidence="16">
    <location>
        <begin position="67"/>
        <end position="94"/>
    </location>
</feature>
<accession>A0A4V4NFX5</accession>
<evidence type="ECO:0000256" key="1">
    <source>
        <dbReference type="ARBA" id="ARBA00002267"/>
    </source>
</evidence>
<evidence type="ECO:0000256" key="10">
    <source>
        <dbReference type="ARBA" id="ARBA00022771"/>
    </source>
</evidence>
<keyword evidence="9 15" id="KW-0479">Metal-binding</keyword>
<keyword evidence="8 15" id="KW-0819">tRNA processing</keyword>
<dbReference type="OrthoDB" id="258806at2759"/>
<evidence type="ECO:0000256" key="12">
    <source>
        <dbReference type="ARBA" id="ARBA00048165"/>
    </source>
</evidence>
<keyword evidence="11 15" id="KW-0862">Zinc</keyword>
<dbReference type="GO" id="GO:0030488">
    <property type="term" value="P:tRNA methylation"/>
    <property type="evidence" value="ECO:0007669"/>
    <property type="project" value="InterPro"/>
</dbReference>
<evidence type="ECO:0000259" key="16">
    <source>
        <dbReference type="PROSITE" id="PS51800"/>
    </source>
</evidence>
<evidence type="ECO:0000256" key="4">
    <source>
        <dbReference type="ARBA" id="ARBA00015883"/>
    </source>
</evidence>
<dbReference type="InterPro" id="IPR022776">
    <property type="entry name" value="TRM13/UPF0224_CHHC_Znf_dom"/>
</dbReference>
<keyword evidence="5 15" id="KW-0489">Methyltransferase</keyword>
<comment type="catalytic activity">
    <reaction evidence="13 15">
        <text>cytidine(4) in tRNA(Gly)(GCC) + S-adenosyl-L-methionine = 2'-O-methylcytidine(4) in tRNA(Gly)(GCC) + S-adenosyl-L-homocysteine + H(+)</text>
        <dbReference type="Rhea" id="RHEA:43192"/>
        <dbReference type="Rhea" id="RHEA-COMP:10399"/>
        <dbReference type="Rhea" id="RHEA-COMP:10400"/>
        <dbReference type="ChEBI" id="CHEBI:15378"/>
        <dbReference type="ChEBI" id="CHEBI:57856"/>
        <dbReference type="ChEBI" id="CHEBI:59789"/>
        <dbReference type="ChEBI" id="CHEBI:74495"/>
        <dbReference type="ChEBI" id="CHEBI:82748"/>
        <dbReference type="EC" id="2.1.1.225"/>
    </reaction>
</comment>
<dbReference type="GO" id="GO:0008270">
    <property type="term" value="F:zinc ion binding"/>
    <property type="evidence" value="ECO:0007669"/>
    <property type="project" value="UniProtKB-KW"/>
</dbReference>
<gene>
    <name evidence="17" type="ORF">CANINC_001688</name>
</gene>
<dbReference type="Pfam" id="PF05253">
    <property type="entry name" value="zf-U11-48K"/>
    <property type="match status" value="1"/>
</dbReference>
<evidence type="ECO:0000256" key="14">
    <source>
        <dbReference type="ARBA" id="ARBA00049393"/>
    </source>
</evidence>
<evidence type="ECO:0000313" key="17">
    <source>
        <dbReference type="EMBL" id="TID29770.1"/>
    </source>
</evidence>
<dbReference type="InterPro" id="IPR007871">
    <property type="entry name" value="Methyltransferase_TRM13"/>
</dbReference>
<evidence type="ECO:0000256" key="3">
    <source>
        <dbReference type="ARBA" id="ARBA00012810"/>
    </source>
</evidence>
<keyword evidence="7 15" id="KW-0949">S-adenosyl-L-methionine</keyword>
<protein>
    <recommendedName>
        <fullName evidence="4 15">tRNA:m(4)X modification enzyme TRM13</fullName>
        <ecNumber evidence="3 15">2.1.1.225</ecNumber>
    </recommendedName>
</protein>
<comment type="catalytic activity">
    <reaction evidence="12 15">
        <text>cytidine(4) in tRNA(Pro) + S-adenosyl-L-methionine = 2'-O-methylcytidine(4) in tRNA(Pro) + S-adenosyl-L-homocysteine + H(+)</text>
        <dbReference type="Rhea" id="RHEA:32767"/>
        <dbReference type="Rhea" id="RHEA-COMP:10397"/>
        <dbReference type="Rhea" id="RHEA-COMP:10398"/>
        <dbReference type="ChEBI" id="CHEBI:15378"/>
        <dbReference type="ChEBI" id="CHEBI:57856"/>
        <dbReference type="ChEBI" id="CHEBI:59789"/>
        <dbReference type="ChEBI" id="CHEBI:74495"/>
        <dbReference type="ChEBI" id="CHEBI:82748"/>
        <dbReference type="EC" id="2.1.1.225"/>
    </reaction>
</comment>
<comment type="caution">
    <text evidence="17">The sequence shown here is derived from an EMBL/GenBank/DDBJ whole genome shotgun (WGS) entry which is preliminary data.</text>
</comment>
<keyword evidence="6 15" id="KW-0808">Transferase</keyword>
<dbReference type="Pfam" id="PF05206">
    <property type="entry name" value="TRM13"/>
    <property type="match status" value="1"/>
</dbReference>
<reference evidence="17 18" key="1">
    <citation type="journal article" date="2019" name="Front. Genet.">
        <title>Whole-Genome Sequencing of the Opportunistic Yeast Pathogen Candida inconspicua Uncovers Its Hybrid Origin.</title>
        <authorList>
            <person name="Mixao V."/>
            <person name="Hansen A.P."/>
            <person name="Saus E."/>
            <person name="Boekhout T."/>
            <person name="Lass-Florl C."/>
            <person name="Gabaldon T."/>
        </authorList>
    </citation>
    <scope>NUCLEOTIDE SEQUENCE [LARGE SCALE GENOMIC DNA]</scope>
    <source>
        <strain evidence="17 18">CBS 180</strain>
    </source>
</reference>
<evidence type="ECO:0000256" key="7">
    <source>
        <dbReference type="ARBA" id="ARBA00022691"/>
    </source>
</evidence>
<dbReference type="AlphaFoldDB" id="A0A4V4NFX5"/>
<dbReference type="PROSITE" id="PS51800">
    <property type="entry name" value="ZF_CHHC_U11_48K"/>
    <property type="match status" value="1"/>
</dbReference>
<dbReference type="EMBL" id="SELW01000262">
    <property type="protein sequence ID" value="TID29770.1"/>
    <property type="molecule type" value="Genomic_DNA"/>
</dbReference>
<evidence type="ECO:0000256" key="13">
    <source>
        <dbReference type="ARBA" id="ARBA00048635"/>
    </source>
</evidence>
<comment type="function">
    <text evidence="1 15">tRNA methylase which 2'-O-methylates cytidine(4) in tRNA(Pro) and tRNA(Gly)(GCC), and adenosine(4) in tRNA(His).</text>
</comment>
<evidence type="ECO:0000256" key="5">
    <source>
        <dbReference type="ARBA" id="ARBA00022603"/>
    </source>
</evidence>
<name>A0A4V4NFX5_9ASCO</name>
<dbReference type="PANTHER" id="PTHR12998">
    <property type="entry name" value="TRNA:M(4)X MODIFICATION ENZYME TRM13 HOMOLOG"/>
    <property type="match status" value="1"/>
</dbReference>
<dbReference type="EC" id="2.1.1.225" evidence="3 15"/>
<comment type="similarity">
    <text evidence="2 15">Belongs to the methyltransferase TRM13 family.</text>
</comment>
<evidence type="ECO:0000256" key="9">
    <source>
        <dbReference type="ARBA" id="ARBA00022723"/>
    </source>
</evidence>
<dbReference type="STRING" id="52247.A0A4V4NFX5"/>
<evidence type="ECO:0000256" key="8">
    <source>
        <dbReference type="ARBA" id="ARBA00022694"/>
    </source>
</evidence>
<comment type="catalytic activity">
    <reaction evidence="14 15">
        <text>adenosine(4) in tRNA(His) + S-adenosyl-L-methionine = 2'-O-methyladenosine(4) in tRNA(His) + S-adenosyl-L-homocysteine + H(+)</text>
        <dbReference type="Rhea" id="RHEA:43196"/>
        <dbReference type="Rhea" id="RHEA-COMP:10401"/>
        <dbReference type="Rhea" id="RHEA-COMP:10402"/>
        <dbReference type="ChEBI" id="CHEBI:15378"/>
        <dbReference type="ChEBI" id="CHEBI:57856"/>
        <dbReference type="ChEBI" id="CHEBI:59789"/>
        <dbReference type="ChEBI" id="CHEBI:74411"/>
        <dbReference type="ChEBI" id="CHEBI:74477"/>
        <dbReference type="EC" id="2.1.1.225"/>
    </reaction>
</comment>
<keyword evidence="10 15" id="KW-0863">Zinc-finger</keyword>
<dbReference type="Proteomes" id="UP000307173">
    <property type="component" value="Unassembled WGS sequence"/>
</dbReference>